<dbReference type="OrthoDB" id="9775333at2"/>
<dbReference type="STRING" id="401053.AciPR4_1081"/>
<sequence>MRRLQPVAWSKGVFLSPQHLQAQDHFVEDSLRFIVEATSFRFWGFRLLQVDATAITEGSLNLLQASGFFPDGLAFDLANADMPPQSRSLDDCFEDKKHSCVFYFAIPESRSAGINIGQRGSGLSTRFYPELQMLRDENSTGIEKPVSLARKNLKILAEGESLEGSLVLPFARVLRTEAGQYQLDREFIAPMIDANASESLTSILRSLVEVMISLSGRLAGVRRQRNQSLADFSASDVANFWLLYTINTHLPVLHQLLQAPQVHPETVYMHLLTLAGALTTFSKRVLPQDLPKYDHMRQGRCFLALEAILVELLNTVIPSRFLALPLRQLRDSVYVADIDVEEDTLKNSRFYLAIASELPTAELIARTTTLVKACSATHLETLIRQALPGVALTHVPSPPQEIPVKLSFEYFSLDRAGAAWDTIQRARNIGVYVPGEIANPRLELILLPPVGTKPRG</sequence>
<dbReference type="PANTHER" id="PTHR35566">
    <property type="entry name" value="BLR3599 PROTEIN"/>
    <property type="match status" value="1"/>
</dbReference>
<dbReference type="Proteomes" id="UP000006844">
    <property type="component" value="Chromosome"/>
</dbReference>
<dbReference type="eggNOG" id="COG3522">
    <property type="taxonomic scope" value="Bacteria"/>
</dbReference>
<reference evidence="1 2" key="1">
    <citation type="journal article" date="2012" name="Stand. Genomic Sci.">
        <title>Complete genome sequence of Terriglobus saanensis type strain SP1PR4(T), an Acidobacteria from tundra soil.</title>
        <authorList>
            <person name="Rawat S.R."/>
            <person name="Mannisto M.K."/>
            <person name="Starovoytov V."/>
            <person name="Goodwin L."/>
            <person name="Nolan M."/>
            <person name="Hauser L."/>
            <person name="Land M."/>
            <person name="Davenport K.W."/>
            <person name="Woyke T."/>
            <person name="Haggblom M.M."/>
        </authorList>
    </citation>
    <scope>NUCLEOTIDE SEQUENCE</scope>
    <source>
        <strain evidence="2">ATCC BAA-1853 / DSM 23119 / SP1PR4</strain>
    </source>
</reference>
<organism evidence="1 2">
    <name type="scientific">Terriglobus saanensis (strain ATCC BAA-1853 / DSM 23119 / SP1PR4)</name>
    <dbReference type="NCBI Taxonomy" id="401053"/>
    <lineage>
        <taxon>Bacteria</taxon>
        <taxon>Pseudomonadati</taxon>
        <taxon>Acidobacteriota</taxon>
        <taxon>Terriglobia</taxon>
        <taxon>Terriglobales</taxon>
        <taxon>Acidobacteriaceae</taxon>
        <taxon>Terriglobus</taxon>
    </lineage>
</organism>
<keyword evidence="2" id="KW-1185">Reference proteome</keyword>
<dbReference type="RefSeq" id="WP_013567645.1">
    <property type="nucleotide sequence ID" value="NC_014963.1"/>
</dbReference>
<dbReference type="Pfam" id="PF05936">
    <property type="entry name" value="T6SS_VasE"/>
    <property type="match status" value="1"/>
</dbReference>
<accession>E8UX25</accession>
<dbReference type="EMBL" id="CP002467">
    <property type="protein sequence ID" value="ADV81912.1"/>
    <property type="molecule type" value="Genomic_DNA"/>
</dbReference>
<proteinExistence type="predicted"/>
<dbReference type="NCBIfam" id="TIGR03353">
    <property type="entry name" value="VI_chp_4"/>
    <property type="match status" value="1"/>
</dbReference>
<dbReference type="AlphaFoldDB" id="E8UX25"/>
<dbReference type="PANTHER" id="PTHR35566:SF1">
    <property type="entry name" value="TYPE VI SECRETION SYSTEM BASEPLATE COMPONENT TSSK1"/>
    <property type="match status" value="1"/>
</dbReference>
<evidence type="ECO:0000313" key="1">
    <source>
        <dbReference type="EMBL" id="ADV81912.1"/>
    </source>
</evidence>
<dbReference type="HOGENOM" id="CLU_031690_3_1_0"/>
<name>E8UX25_TERSS</name>
<dbReference type="KEGG" id="tsa:AciPR4_1081"/>
<evidence type="ECO:0000313" key="2">
    <source>
        <dbReference type="Proteomes" id="UP000006844"/>
    </source>
</evidence>
<protein>
    <submittedName>
        <fullName evidence="1">Type VI secretion protein, VC_A0114 family</fullName>
    </submittedName>
</protein>
<gene>
    <name evidence="1" type="ordered locus">AciPR4_1081</name>
</gene>
<dbReference type="InterPro" id="IPR010263">
    <property type="entry name" value="T6SS_TssK"/>
</dbReference>